<dbReference type="Proteomes" id="UP000836387">
    <property type="component" value="Unassembled WGS sequence"/>
</dbReference>
<protein>
    <submittedName>
        <fullName evidence="1">Uncharacterized protein</fullName>
    </submittedName>
</protein>
<accession>A0ACA9UGW2</accession>
<dbReference type="EMBL" id="CADEHS020000495">
    <property type="protein sequence ID" value="CAG9952600.1"/>
    <property type="molecule type" value="Genomic_DNA"/>
</dbReference>
<gene>
    <name evidence="1" type="ORF">CRV2_00017086</name>
</gene>
<name>A0ACA9UGW2_BIOOC</name>
<organism evidence="1 2">
    <name type="scientific">Clonostachys rosea f. rosea IK726</name>
    <dbReference type="NCBI Taxonomy" id="1349383"/>
    <lineage>
        <taxon>Eukaryota</taxon>
        <taxon>Fungi</taxon>
        <taxon>Dikarya</taxon>
        <taxon>Ascomycota</taxon>
        <taxon>Pezizomycotina</taxon>
        <taxon>Sordariomycetes</taxon>
        <taxon>Hypocreomycetidae</taxon>
        <taxon>Hypocreales</taxon>
        <taxon>Bionectriaceae</taxon>
        <taxon>Clonostachys</taxon>
    </lineage>
</organism>
<sequence>MDSSSKIAFPKNDRLAGYSFGTVTRAGPAIAQEDDPFGVKMFRFIYRSVLTYFDSSSIAGADIERPYMNTSMTTTEAFYWSMLMPETNADDDADLNYTKWLKI</sequence>
<proteinExistence type="predicted"/>
<keyword evidence="2" id="KW-1185">Reference proteome</keyword>
<evidence type="ECO:0000313" key="1">
    <source>
        <dbReference type="EMBL" id="CAG9952600.1"/>
    </source>
</evidence>
<reference evidence="1" key="2">
    <citation type="submission" date="2021-10" db="EMBL/GenBank/DDBJ databases">
        <authorList>
            <person name="Piombo E."/>
        </authorList>
    </citation>
    <scope>NUCLEOTIDE SEQUENCE</scope>
</reference>
<comment type="caution">
    <text evidence="1">The sequence shown here is derived from an EMBL/GenBank/DDBJ whole genome shotgun (WGS) entry which is preliminary data.</text>
</comment>
<evidence type="ECO:0000313" key="2">
    <source>
        <dbReference type="Proteomes" id="UP000836387"/>
    </source>
</evidence>
<reference evidence="1" key="1">
    <citation type="submission" date="2020-04" db="EMBL/GenBank/DDBJ databases">
        <authorList>
            <person name="Broberg M."/>
        </authorList>
    </citation>
    <scope>NUCLEOTIDE SEQUENCE</scope>
</reference>